<comment type="caution">
    <text evidence="3">The sequence shown here is derived from an EMBL/GenBank/DDBJ whole genome shotgun (WGS) entry which is preliminary data.</text>
</comment>
<dbReference type="Proteomes" id="UP000824107">
    <property type="component" value="Unassembled WGS sequence"/>
</dbReference>
<name>A0A9D1SB04_9PROT</name>
<dbReference type="InterPro" id="IPR000326">
    <property type="entry name" value="PAP2/HPO"/>
</dbReference>
<keyword evidence="1" id="KW-0472">Membrane</keyword>
<organism evidence="3 4">
    <name type="scientific">Candidatus Scatocola faecipullorum</name>
    <dbReference type="NCBI Taxonomy" id="2840917"/>
    <lineage>
        <taxon>Bacteria</taxon>
        <taxon>Pseudomonadati</taxon>
        <taxon>Pseudomonadota</taxon>
        <taxon>Alphaproteobacteria</taxon>
        <taxon>Rhodospirillales</taxon>
        <taxon>Rhodospirillaceae</taxon>
        <taxon>Rhodospirillaceae incertae sedis</taxon>
        <taxon>Candidatus Scatocola</taxon>
    </lineage>
</organism>
<dbReference type="EMBL" id="DVNC01000048">
    <property type="protein sequence ID" value="HIU53779.1"/>
    <property type="molecule type" value="Genomic_DNA"/>
</dbReference>
<dbReference type="InterPro" id="IPR036938">
    <property type="entry name" value="PAP2/HPO_sf"/>
</dbReference>
<evidence type="ECO:0000313" key="3">
    <source>
        <dbReference type="EMBL" id="HIU53779.1"/>
    </source>
</evidence>
<feature type="transmembrane region" description="Helical" evidence="1">
    <location>
        <begin position="197"/>
        <end position="216"/>
    </location>
</feature>
<dbReference type="AlphaFoldDB" id="A0A9D1SB04"/>
<feature type="transmembrane region" description="Helical" evidence="1">
    <location>
        <begin position="148"/>
        <end position="166"/>
    </location>
</feature>
<evidence type="ECO:0000313" key="4">
    <source>
        <dbReference type="Proteomes" id="UP000824107"/>
    </source>
</evidence>
<gene>
    <name evidence="3" type="ORF">IAD20_06830</name>
</gene>
<dbReference type="Pfam" id="PF01569">
    <property type="entry name" value="PAP2"/>
    <property type="match status" value="1"/>
</dbReference>
<evidence type="ECO:0000259" key="2">
    <source>
        <dbReference type="Pfam" id="PF01569"/>
    </source>
</evidence>
<accession>A0A9D1SB04</accession>
<feature type="domain" description="Phosphatidic acid phosphatase type 2/haloperoxidase" evidence="2">
    <location>
        <begin position="91"/>
        <end position="219"/>
    </location>
</feature>
<sequence>MKHSLVFWAVGGILLTLAAEQFTDWDVLISNAFFNANERSWLISYERHLQLSPLFYGGMKAFVSAVGSIAAVITAASYGYSFLKPYRQGALALVLGTIIIPSAVAFLKDITQIYCPNQLAIYSGIAPYIHLFERYPAWFHSIHPPRCFPAGHPTGAFALMSLYYVFQTPRGKRNGLLFGFFLGCIASGYQMLRGEHFLSHCLISFFLAAALLPLIYRLAGQVLRLAASLVRRSKSTFSAAE</sequence>
<reference evidence="3" key="1">
    <citation type="submission" date="2020-10" db="EMBL/GenBank/DDBJ databases">
        <authorList>
            <person name="Gilroy R."/>
        </authorList>
    </citation>
    <scope>NUCLEOTIDE SEQUENCE</scope>
    <source>
        <strain evidence="3">ChiW3-316</strain>
    </source>
</reference>
<keyword evidence="1" id="KW-0812">Transmembrane</keyword>
<keyword evidence="1" id="KW-1133">Transmembrane helix</keyword>
<dbReference type="SUPFAM" id="SSF48317">
    <property type="entry name" value="Acid phosphatase/Vanadium-dependent haloperoxidase"/>
    <property type="match status" value="1"/>
</dbReference>
<dbReference type="CDD" id="cd03396">
    <property type="entry name" value="PAP2_like_6"/>
    <property type="match status" value="1"/>
</dbReference>
<feature type="transmembrane region" description="Helical" evidence="1">
    <location>
        <begin position="175"/>
        <end position="191"/>
    </location>
</feature>
<feature type="transmembrane region" description="Helical" evidence="1">
    <location>
        <begin position="90"/>
        <end position="107"/>
    </location>
</feature>
<feature type="transmembrane region" description="Helical" evidence="1">
    <location>
        <begin position="61"/>
        <end position="83"/>
    </location>
</feature>
<evidence type="ECO:0000256" key="1">
    <source>
        <dbReference type="SAM" id="Phobius"/>
    </source>
</evidence>
<reference evidence="3" key="2">
    <citation type="journal article" date="2021" name="PeerJ">
        <title>Extensive microbial diversity within the chicken gut microbiome revealed by metagenomics and culture.</title>
        <authorList>
            <person name="Gilroy R."/>
            <person name="Ravi A."/>
            <person name="Getino M."/>
            <person name="Pursley I."/>
            <person name="Horton D.L."/>
            <person name="Alikhan N.F."/>
            <person name="Baker D."/>
            <person name="Gharbi K."/>
            <person name="Hall N."/>
            <person name="Watson M."/>
            <person name="Adriaenssens E.M."/>
            <person name="Foster-Nyarko E."/>
            <person name="Jarju S."/>
            <person name="Secka A."/>
            <person name="Antonio M."/>
            <person name="Oren A."/>
            <person name="Chaudhuri R.R."/>
            <person name="La Ragione R."/>
            <person name="Hildebrand F."/>
            <person name="Pallen M.J."/>
        </authorList>
    </citation>
    <scope>NUCLEOTIDE SEQUENCE</scope>
    <source>
        <strain evidence="3">ChiW3-316</strain>
    </source>
</reference>
<proteinExistence type="predicted"/>
<protein>
    <submittedName>
        <fullName evidence="3">Phosphatase PAP2 family protein</fullName>
    </submittedName>
</protein>